<keyword evidence="5" id="KW-1185">Reference proteome</keyword>
<feature type="compositionally biased region" description="Basic and acidic residues" evidence="1">
    <location>
        <begin position="90"/>
        <end position="139"/>
    </location>
</feature>
<protein>
    <recommendedName>
        <fullName evidence="3">EF-hand domain-containing protein</fullName>
    </recommendedName>
</protein>
<evidence type="ECO:0000256" key="1">
    <source>
        <dbReference type="SAM" id="MobiDB-lite"/>
    </source>
</evidence>
<evidence type="ECO:0000313" key="4">
    <source>
        <dbReference type="EMBL" id="EDQ35639.1"/>
    </source>
</evidence>
<dbReference type="PROSITE" id="PS50222">
    <property type="entry name" value="EF_HAND_2"/>
    <property type="match status" value="1"/>
</dbReference>
<feature type="region of interest" description="Disordered" evidence="1">
    <location>
        <begin position="90"/>
        <end position="158"/>
    </location>
</feature>
<feature type="signal peptide" evidence="2">
    <location>
        <begin position="1"/>
        <end position="23"/>
    </location>
</feature>
<dbReference type="InterPro" id="IPR018247">
    <property type="entry name" value="EF_Hand_1_Ca_BS"/>
</dbReference>
<sequence>MKKTLLTTLAAIMAASVAVPAIAAQQSKGHHGGPRIERIIERFDANGNGAIEREEISAHRTAMFNSVDADQSGTLSEDELAALAEVRRAERDQAREEMRAERKKEREERRAERHGKRGEGKMGREHAGRGDGKRGEGRGMGRHGGPSIERLDADNNGEVSAEEFAAVETRMFERFDRNGDDKIDVTDFYRNKAGKN</sequence>
<dbReference type="InterPro" id="IPR002048">
    <property type="entry name" value="EF_hand_dom"/>
</dbReference>
<dbReference type="Proteomes" id="UP000004291">
    <property type="component" value="Chromosome"/>
</dbReference>
<organism evidence="4 5">
    <name type="scientific">Hoeflea phototrophica (strain DSM 17068 / NCIMB 14078 / DFL-43)</name>
    <dbReference type="NCBI Taxonomy" id="411684"/>
    <lineage>
        <taxon>Bacteria</taxon>
        <taxon>Pseudomonadati</taxon>
        <taxon>Pseudomonadota</taxon>
        <taxon>Alphaproteobacteria</taxon>
        <taxon>Hyphomicrobiales</taxon>
        <taxon>Rhizobiaceae</taxon>
        <taxon>Hoeflea</taxon>
    </lineage>
</organism>
<reference evidence="4 5" key="2">
    <citation type="submission" date="2012-06" db="EMBL/GenBank/DDBJ databases">
        <authorList>
            <person name="Fiebig A."/>
        </authorList>
    </citation>
    <scope>NUCLEOTIDE SEQUENCE [LARGE SCALE GENOMIC DNA]</scope>
    <source>
        <strain evidence="4 5">DFL-43</strain>
    </source>
</reference>
<dbReference type="AlphaFoldDB" id="A9CXC0"/>
<feature type="chain" id="PRO_5002734168" description="EF-hand domain-containing protein" evidence="2">
    <location>
        <begin position="24"/>
        <end position="196"/>
    </location>
</feature>
<dbReference type="EMBL" id="ABIA03000001">
    <property type="protein sequence ID" value="EDQ35639.1"/>
    <property type="molecule type" value="Genomic_DNA"/>
</dbReference>
<dbReference type="SUPFAM" id="SSF47473">
    <property type="entry name" value="EF-hand"/>
    <property type="match status" value="1"/>
</dbReference>
<evidence type="ECO:0000313" key="5">
    <source>
        <dbReference type="Proteomes" id="UP000004291"/>
    </source>
</evidence>
<evidence type="ECO:0000259" key="3">
    <source>
        <dbReference type="PROSITE" id="PS50222"/>
    </source>
</evidence>
<evidence type="ECO:0000256" key="2">
    <source>
        <dbReference type="SAM" id="SignalP"/>
    </source>
</evidence>
<feature type="domain" description="EF-hand" evidence="3">
    <location>
        <begin position="31"/>
        <end position="66"/>
    </location>
</feature>
<dbReference type="InterPro" id="IPR011992">
    <property type="entry name" value="EF-hand-dom_pair"/>
</dbReference>
<gene>
    <name evidence="4" type="ORF">HPDFL43_20632</name>
</gene>
<dbReference type="PROSITE" id="PS00018">
    <property type="entry name" value="EF_HAND_1"/>
    <property type="match status" value="3"/>
</dbReference>
<dbReference type="Pfam" id="PF13202">
    <property type="entry name" value="EF-hand_5"/>
    <property type="match status" value="3"/>
</dbReference>
<comment type="caution">
    <text evidence="4">The sequence shown here is derived from an EMBL/GenBank/DDBJ whole genome shotgun (WGS) entry which is preliminary data.</text>
</comment>
<proteinExistence type="predicted"/>
<dbReference type="eggNOG" id="COG5126">
    <property type="taxonomic scope" value="Bacteria"/>
</dbReference>
<dbReference type="RefSeq" id="WP_007199870.1">
    <property type="nucleotide sequence ID" value="NZ_CM002917.1"/>
</dbReference>
<accession>A9CXC0</accession>
<reference evidence="4 5" key="1">
    <citation type="submission" date="2007-10" db="EMBL/GenBank/DDBJ databases">
        <authorList>
            <person name="Wagner-Dobler I."/>
            <person name="Ferriera S."/>
            <person name="Johnson J."/>
            <person name="Kravitz S."/>
            <person name="Beeson K."/>
            <person name="Sutton G."/>
            <person name="Rogers Y.-H."/>
            <person name="Friedman R."/>
            <person name="Frazier M."/>
            <person name="Venter J.C."/>
        </authorList>
    </citation>
    <scope>NUCLEOTIDE SEQUENCE [LARGE SCALE GENOMIC DNA]</scope>
    <source>
        <strain evidence="4 5">DFL-43</strain>
    </source>
</reference>
<dbReference type="OrthoDB" id="8404005at2"/>
<dbReference type="Gene3D" id="1.10.238.10">
    <property type="entry name" value="EF-hand"/>
    <property type="match status" value="2"/>
</dbReference>
<name>A9CXC0_HOEPD</name>
<dbReference type="STRING" id="411684.HPDFL43_20632"/>
<dbReference type="HOGENOM" id="CLU_091273_2_0_5"/>
<dbReference type="GO" id="GO:0005509">
    <property type="term" value="F:calcium ion binding"/>
    <property type="evidence" value="ECO:0007669"/>
    <property type="project" value="InterPro"/>
</dbReference>
<keyword evidence="2" id="KW-0732">Signal</keyword>